<evidence type="ECO:0000313" key="2">
    <source>
        <dbReference type="EMBL" id="KXT87974.1"/>
    </source>
</evidence>
<feature type="transmembrane region" description="Helical" evidence="1">
    <location>
        <begin position="61"/>
        <end position="84"/>
    </location>
</feature>
<keyword evidence="1" id="KW-0472">Membrane</keyword>
<protein>
    <submittedName>
        <fullName evidence="2">ABC-type sugar transport system, permease component</fullName>
    </submittedName>
</protein>
<feature type="transmembrane region" description="Helical" evidence="1">
    <location>
        <begin position="181"/>
        <end position="201"/>
    </location>
</feature>
<proteinExistence type="predicted"/>
<organism evidence="2 3">
    <name type="scientific">Streptococcus oralis</name>
    <dbReference type="NCBI Taxonomy" id="1303"/>
    <lineage>
        <taxon>Bacteria</taxon>
        <taxon>Bacillati</taxon>
        <taxon>Bacillota</taxon>
        <taxon>Bacilli</taxon>
        <taxon>Lactobacillales</taxon>
        <taxon>Streptococcaceae</taxon>
        <taxon>Streptococcus</taxon>
    </lineage>
</organism>
<reference evidence="2 3" key="1">
    <citation type="submission" date="2016-01" db="EMBL/GenBank/DDBJ databases">
        <title>Highly variable Streptococcus oralis are common among viridans streptococci isolated from primates.</title>
        <authorList>
            <person name="Denapaite D."/>
            <person name="Rieger M."/>
            <person name="Koendgen S."/>
            <person name="Brueckner R."/>
            <person name="Ochigava I."/>
            <person name="Kappeler P."/>
            <person name="Maetz-Rensing K."/>
            <person name="Leendertz F."/>
            <person name="Hakenbeck R."/>
        </authorList>
    </citation>
    <scope>NUCLEOTIDE SEQUENCE [LARGE SCALE GENOMIC DNA]</scope>
    <source>
        <strain evidence="2 3">DD16</strain>
    </source>
</reference>
<dbReference type="PATRIC" id="fig|1303.79.peg.440"/>
<dbReference type="RefSeq" id="WP_061452164.1">
    <property type="nucleotide sequence ID" value="NZ_KQ969550.1"/>
</dbReference>
<name>A0A139PF91_STROR</name>
<feature type="transmembrane region" description="Helical" evidence="1">
    <location>
        <begin position="105"/>
        <end position="132"/>
    </location>
</feature>
<keyword evidence="1" id="KW-1133">Transmembrane helix</keyword>
<accession>A0A139PF91</accession>
<feature type="transmembrane region" description="Helical" evidence="1">
    <location>
        <begin position="221"/>
        <end position="243"/>
    </location>
</feature>
<feature type="transmembrane region" description="Helical" evidence="1">
    <location>
        <begin position="20"/>
        <end position="41"/>
    </location>
</feature>
<evidence type="ECO:0000256" key="1">
    <source>
        <dbReference type="SAM" id="Phobius"/>
    </source>
</evidence>
<gene>
    <name evidence="2" type="ORF">SORDD16_00403</name>
</gene>
<evidence type="ECO:0000313" key="3">
    <source>
        <dbReference type="Proteomes" id="UP000072653"/>
    </source>
</evidence>
<feature type="transmembrane region" description="Helical" evidence="1">
    <location>
        <begin position="152"/>
        <end position="174"/>
    </location>
</feature>
<dbReference type="OrthoDB" id="2220470at2"/>
<dbReference type="Proteomes" id="UP000072653">
    <property type="component" value="Unassembled WGS sequence"/>
</dbReference>
<dbReference type="EMBL" id="LQOB01000026">
    <property type="protein sequence ID" value="KXT87974.1"/>
    <property type="molecule type" value="Genomic_DNA"/>
</dbReference>
<keyword evidence="2" id="KW-0813">Transport</keyword>
<keyword evidence="2" id="KW-0762">Sugar transport</keyword>
<keyword evidence="1" id="KW-0812">Transmembrane</keyword>
<comment type="caution">
    <text evidence="2">The sequence shown here is derived from an EMBL/GenBank/DDBJ whole genome shotgun (WGS) entry which is preliminary data.</text>
</comment>
<sequence length="251" mass="28420">MNSIFKAVFATTWKRKESKLFLVFSLMPFLYLMTTFMKTSFMNIIPTEANLQFSFLEMYDGIFNLTFNSTLPSLALFLLVLSVFKKEIQEHQLFLYKDIERGKILVAKLMSLLLILVIYLLLFSICMAGVYYLRVVHLPYGSGELLGTEGLLALFSVFGTMMVQVTYVFALTLFSFLMSPVAGMISGIGLVVISTVLPLLGQVGFLFPSGYRLLAEKGEFTLAYLGCTTVTLCILLPCFWMSLNKFRKVEF</sequence>
<dbReference type="AlphaFoldDB" id="A0A139PF91"/>